<evidence type="ECO:0000256" key="4">
    <source>
        <dbReference type="PROSITE-ProRule" id="PRU00433"/>
    </source>
</evidence>
<dbReference type="KEGG" id="uli:ETAA1_58920"/>
<sequence precursor="true">MNRHSLPLVVALLVVPAARAQDTRHFETRVRPLLAENCFKCHGPDRQRGDLRLDTADGFKKGGGSGTPLVTPARPDDSLLLRAVRHADGVEKMPPEGKLTAAQVADLAAWVKAGAPYPASVAKAPAADPAKHWAFLPLQQARNPKPEIHNPIDGFVLAKLAAAGLTPAPPADARALIRRATFDLTGLPPTPDEIDAFLRDSARRTPDAAFEAVVDRLLASPAYGERWGRHWLDVARYADSNGLDENVAHGTAWRYRDYVVRSLNADKPYDQFLREQLAGDLLPAADPAARAERLVATGFLALGPKVLAEPDEKRMELDIVDEQIDTVGRAVLGMTFGCARCHDHKFDPIEQADYYGLAGVFVSTRTMEHFKKVARWHENSIATPAEQRAKAQIDAAGAVVKSLPAAAAALAAASPDLPTAMGVADGTPTDVRVLRRGNHLTPADVVPRRFPLVFAGAGQPALPKGQSGRLELAAWLTDPRHPLTARVIVNRVWRWHFGKGLVRSVDNFGLTGDAPTHPELLDYLAAGFTADGWSLKRLHRRIMLSATYRMSTAHDAKAATADPDNRLLWRANPRRLEAEAIRDSLLAVGGLLDRTAGGPALAGVKNRDYLFDHTSKDRTSYASDRRSLYLPVIRNNLYDVFQLFDAPDPAVPTGDRATTTVPTQALFFLNSDLSARAADALAGRLLAAPGLDDAGRVRLLFEFAYSRPPTTAETARVVAGVAAFEADAGRRAAWAAVCQAVLAGNEFIHLN</sequence>
<dbReference type="PANTHER" id="PTHR35889">
    <property type="entry name" value="CYCLOINULO-OLIGOSACCHARIDE FRUCTANOTRANSFERASE-RELATED"/>
    <property type="match status" value="1"/>
</dbReference>
<protein>
    <submittedName>
        <fullName evidence="7">Planctomycete cytochrome C</fullName>
    </submittedName>
</protein>
<dbReference type="InterPro" id="IPR022655">
    <property type="entry name" value="DUF1553"/>
</dbReference>
<keyword evidence="5" id="KW-0732">Signal</keyword>
<accession>A0A517Y2A9</accession>
<dbReference type="Pfam" id="PF07583">
    <property type="entry name" value="PSCyt2"/>
    <property type="match status" value="1"/>
</dbReference>
<dbReference type="InterPro" id="IPR011429">
    <property type="entry name" value="Cyt_c_Planctomycete-type"/>
</dbReference>
<dbReference type="SUPFAM" id="SSF46626">
    <property type="entry name" value="Cytochrome c"/>
    <property type="match status" value="1"/>
</dbReference>
<keyword evidence="3 4" id="KW-0408">Iron</keyword>
<evidence type="ECO:0000256" key="5">
    <source>
        <dbReference type="SAM" id="SignalP"/>
    </source>
</evidence>
<dbReference type="InterPro" id="IPR036909">
    <property type="entry name" value="Cyt_c-like_dom_sf"/>
</dbReference>
<keyword evidence="8" id="KW-1185">Reference proteome</keyword>
<dbReference type="Proteomes" id="UP000319576">
    <property type="component" value="Chromosome"/>
</dbReference>
<dbReference type="OrthoDB" id="127107at2"/>
<reference evidence="7 8" key="1">
    <citation type="submission" date="2019-02" db="EMBL/GenBank/DDBJ databases">
        <title>Deep-cultivation of Planctomycetes and their phenomic and genomic characterization uncovers novel biology.</title>
        <authorList>
            <person name="Wiegand S."/>
            <person name="Jogler M."/>
            <person name="Boedeker C."/>
            <person name="Pinto D."/>
            <person name="Vollmers J."/>
            <person name="Rivas-Marin E."/>
            <person name="Kohn T."/>
            <person name="Peeters S.H."/>
            <person name="Heuer A."/>
            <person name="Rast P."/>
            <person name="Oberbeckmann S."/>
            <person name="Bunk B."/>
            <person name="Jeske O."/>
            <person name="Meyerdierks A."/>
            <person name="Storesund J.E."/>
            <person name="Kallscheuer N."/>
            <person name="Luecker S."/>
            <person name="Lage O.M."/>
            <person name="Pohl T."/>
            <person name="Merkel B.J."/>
            <person name="Hornburger P."/>
            <person name="Mueller R.-W."/>
            <person name="Bruemmer F."/>
            <person name="Labrenz M."/>
            <person name="Spormann A.M."/>
            <person name="Op den Camp H."/>
            <person name="Overmann J."/>
            <person name="Amann R."/>
            <person name="Jetten M.S.M."/>
            <person name="Mascher T."/>
            <person name="Medema M.H."/>
            <person name="Devos D.P."/>
            <person name="Kaster A.-K."/>
            <person name="Ovreas L."/>
            <person name="Rohde M."/>
            <person name="Galperin M.Y."/>
            <person name="Jogler C."/>
        </authorList>
    </citation>
    <scope>NUCLEOTIDE SEQUENCE [LARGE SCALE GENOMIC DNA]</scope>
    <source>
        <strain evidence="7 8">ETA_A1</strain>
    </source>
</reference>
<dbReference type="InterPro" id="IPR011444">
    <property type="entry name" value="DUF1549"/>
</dbReference>
<feature type="signal peptide" evidence="5">
    <location>
        <begin position="1"/>
        <end position="20"/>
    </location>
</feature>
<proteinExistence type="predicted"/>
<feature type="chain" id="PRO_5021837548" evidence="5">
    <location>
        <begin position="21"/>
        <end position="751"/>
    </location>
</feature>
<dbReference type="PANTHER" id="PTHR35889:SF3">
    <property type="entry name" value="F-BOX DOMAIN-CONTAINING PROTEIN"/>
    <property type="match status" value="1"/>
</dbReference>
<dbReference type="InterPro" id="IPR009056">
    <property type="entry name" value="Cyt_c-like_dom"/>
</dbReference>
<dbReference type="GO" id="GO:0020037">
    <property type="term" value="F:heme binding"/>
    <property type="evidence" value="ECO:0007669"/>
    <property type="project" value="InterPro"/>
</dbReference>
<dbReference type="PROSITE" id="PS51007">
    <property type="entry name" value="CYTC"/>
    <property type="match status" value="1"/>
</dbReference>
<keyword evidence="1 4" id="KW-0349">Heme</keyword>
<dbReference type="GO" id="GO:0046872">
    <property type="term" value="F:metal ion binding"/>
    <property type="evidence" value="ECO:0007669"/>
    <property type="project" value="UniProtKB-KW"/>
</dbReference>
<dbReference type="Gene3D" id="1.10.760.10">
    <property type="entry name" value="Cytochrome c-like domain"/>
    <property type="match status" value="1"/>
</dbReference>
<dbReference type="EMBL" id="CP036273">
    <property type="protein sequence ID" value="QDU23882.1"/>
    <property type="molecule type" value="Genomic_DNA"/>
</dbReference>
<dbReference type="Pfam" id="PF07587">
    <property type="entry name" value="PSD1"/>
    <property type="match status" value="1"/>
</dbReference>
<organism evidence="7 8">
    <name type="scientific">Urbifossiella limnaea</name>
    <dbReference type="NCBI Taxonomy" id="2528023"/>
    <lineage>
        <taxon>Bacteria</taxon>
        <taxon>Pseudomonadati</taxon>
        <taxon>Planctomycetota</taxon>
        <taxon>Planctomycetia</taxon>
        <taxon>Gemmatales</taxon>
        <taxon>Gemmataceae</taxon>
        <taxon>Urbifossiella</taxon>
    </lineage>
</organism>
<dbReference type="RefSeq" id="WP_145244094.1">
    <property type="nucleotide sequence ID" value="NZ_CP036273.1"/>
</dbReference>
<gene>
    <name evidence="7" type="ORF">ETAA1_58920</name>
</gene>
<evidence type="ECO:0000259" key="6">
    <source>
        <dbReference type="PROSITE" id="PS51007"/>
    </source>
</evidence>
<dbReference type="GO" id="GO:0009055">
    <property type="term" value="F:electron transfer activity"/>
    <property type="evidence" value="ECO:0007669"/>
    <property type="project" value="InterPro"/>
</dbReference>
<feature type="domain" description="Cytochrome c" evidence="6">
    <location>
        <begin position="17"/>
        <end position="115"/>
    </location>
</feature>
<dbReference type="AlphaFoldDB" id="A0A517Y2A9"/>
<dbReference type="Pfam" id="PF07635">
    <property type="entry name" value="PSCyt1"/>
    <property type="match status" value="1"/>
</dbReference>
<evidence type="ECO:0000256" key="3">
    <source>
        <dbReference type="ARBA" id="ARBA00023004"/>
    </source>
</evidence>
<keyword evidence="2 4" id="KW-0479">Metal-binding</keyword>
<evidence type="ECO:0000256" key="1">
    <source>
        <dbReference type="ARBA" id="ARBA00022617"/>
    </source>
</evidence>
<evidence type="ECO:0000313" key="8">
    <source>
        <dbReference type="Proteomes" id="UP000319576"/>
    </source>
</evidence>
<name>A0A517Y2A9_9BACT</name>
<evidence type="ECO:0000256" key="2">
    <source>
        <dbReference type="ARBA" id="ARBA00022723"/>
    </source>
</evidence>
<evidence type="ECO:0000313" key="7">
    <source>
        <dbReference type="EMBL" id="QDU23882.1"/>
    </source>
</evidence>